<evidence type="ECO:0000313" key="3">
    <source>
        <dbReference type="Proteomes" id="UP000624244"/>
    </source>
</evidence>
<feature type="compositionally biased region" description="Basic and acidic residues" evidence="1">
    <location>
        <begin position="181"/>
        <end position="191"/>
    </location>
</feature>
<protein>
    <submittedName>
        <fullName evidence="2">Uncharacterized protein</fullName>
    </submittedName>
</protein>
<sequence>ATSSAVSNLHLLLTNIEIPTPNSLRLSSRHHSLNQGLLNPFLGFMDEDIVLIESGPSMSLISSIIKGNPTDSQGPEAKPHREPAWDPRSPAARSTCFDNCGHENCEPPRRAPSPASTDSSMRVHPSGMKGGWHSSEVKRDDQFVDHWVKKANKELASTDPNPEPPLTREHNGTEQNGLGRTESRRIPERGGKRISPVQYQAIQPPPPPPHAGYDLPYLFQSIFPTIASFDHLPFLPEWEVNTAHQFIPARSLGVPTNDISSHIVRIVPFRRNVFLMRHQAYAADYQEYEWLFRHADTGIWYEKPSKSSSSKHHPKRDDEPFSTPQDKVLAVPNAKPLSLELPKVWASAALTTLLDDVSRGTDAASSSGSQYQSTSLAQSDSMPLVYCLVISTFDADHTFPPQVHYKGRHIYKLIKCGSREAAVLEAFYAAGVHGWNVLFTCVMRLGEEFEDKAGKAMKVRLAQLARGESEGEKEGVSLFY</sequence>
<feature type="region of interest" description="Disordered" evidence="1">
    <location>
        <begin position="303"/>
        <end position="327"/>
    </location>
</feature>
<evidence type="ECO:0000256" key="1">
    <source>
        <dbReference type="SAM" id="MobiDB-lite"/>
    </source>
</evidence>
<dbReference type="Proteomes" id="UP000624244">
    <property type="component" value="Unassembled WGS sequence"/>
</dbReference>
<evidence type="ECO:0000313" key="2">
    <source>
        <dbReference type="EMBL" id="KAF5845354.1"/>
    </source>
</evidence>
<reference evidence="2" key="1">
    <citation type="submission" date="2019-11" db="EMBL/GenBank/DDBJ databases">
        <title>Bipolaris sorokiniana Genome sequencing.</title>
        <authorList>
            <person name="Wang H."/>
        </authorList>
    </citation>
    <scope>NUCLEOTIDE SEQUENCE</scope>
</reference>
<organism evidence="2 3">
    <name type="scientific">Cochliobolus sativus</name>
    <name type="common">Common root rot and spot blotch fungus</name>
    <name type="synonym">Bipolaris sorokiniana</name>
    <dbReference type="NCBI Taxonomy" id="45130"/>
    <lineage>
        <taxon>Eukaryota</taxon>
        <taxon>Fungi</taxon>
        <taxon>Dikarya</taxon>
        <taxon>Ascomycota</taxon>
        <taxon>Pezizomycotina</taxon>
        <taxon>Dothideomycetes</taxon>
        <taxon>Pleosporomycetidae</taxon>
        <taxon>Pleosporales</taxon>
        <taxon>Pleosporineae</taxon>
        <taxon>Pleosporaceae</taxon>
        <taxon>Bipolaris</taxon>
    </lineage>
</organism>
<dbReference type="AlphaFoldDB" id="A0A8H6DRE0"/>
<feature type="region of interest" description="Disordered" evidence="1">
    <location>
        <begin position="66"/>
        <end position="90"/>
    </location>
</feature>
<feature type="region of interest" description="Disordered" evidence="1">
    <location>
        <begin position="153"/>
        <end position="191"/>
    </location>
</feature>
<feature type="region of interest" description="Disordered" evidence="1">
    <location>
        <begin position="104"/>
        <end position="138"/>
    </location>
</feature>
<name>A0A8H6DRE0_COCSA</name>
<accession>A0A8H6DRE0</accession>
<proteinExistence type="predicted"/>
<gene>
    <name evidence="2" type="ORF">GGP41_002969</name>
</gene>
<feature type="non-terminal residue" evidence="2">
    <location>
        <position position="480"/>
    </location>
</feature>
<dbReference type="EMBL" id="WNKQ01000019">
    <property type="protein sequence ID" value="KAF5845354.1"/>
    <property type="molecule type" value="Genomic_DNA"/>
</dbReference>
<comment type="caution">
    <text evidence="2">The sequence shown here is derived from an EMBL/GenBank/DDBJ whole genome shotgun (WGS) entry which is preliminary data.</text>
</comment>